<keyword evidence="5" id="KW-0336">GPI-anchor</keyword>
<dbReference type="InterPro" id="IPR010730">
    <property type="entry name" value="HET"/>
</dbReference>
<dbReference type="Gene3D" id="3.40.50.720">
    <property type="entry name" value="NAD(P)-binding Rossmann-like Domain"/>
    <property type="match status" value="1"/>
</dbReference>
<comment type="caution">
    <text evidence="9">Lacks conserved residue(s) required for the propagation of feature annotation.</text>
</comment>
<accession>A0A423VD90</accession>
<dbReference type="InterPro" id="IPR008427">
    <property type="entry name" value="Extracellular_membr_CFEM_dom"/>
</dbReference>
<dbReference type="SUPFAM" id="SSF51735">
    <property type="entry name" value="NAD(P)-binding Rossmann-fold domains"/>
    <property type="match status" value="1"/>
</dbReference>
<dbReference type="GO" id="GO:0046872">
    <property type="term" value="F:metal ion binding"/>
    <property type="evidence" value="ECO:0007669"/>
    <property type="project" value="UniProtKB-UniRule"/>
</dbReference>
<evidence type="ECO:0000256" key="7">
    <source>
        <dbReference type="ARBA" id="ARBA00023157"/>
    </source>
</evidence>
<keyword evidence="5" id="KW-0325">Glycoprotein</keyword>
<dbReference type="STRING" id="356882.A0A423VD90"/>
<reference evidence="12 13" key="1">
    <citation type="submission" date="2015-09" db="EMBL/GenBank/DDBJ databases">
        <title>Host preference determinants of Valsa canker pathogens revealed by comparative genomics.</title>
        <authorList>
            <person name="Yin Z."/>
            <person name="Huang L."/>
        </authorList>
    </citation>
    <scope>NUCLEOTIDE SEQUENCE [LARGE SCALE GENOMIC DNA]</scope>
    <source>
        <strain evidence="12 13">03-1</strain>
    </source>
</reference>
<dbReference type="InterPro" id="IPR036291">
    <property type="entry name" value="NAD(P)-bd_dom_sf"/>
</dbReference>
<evidence type="ECO:0000256" key="5">
    <source>
        <dbReference type="ARBA" id="ARBA00022622"/>
    </source>
</evidence>
<dbReference type="Pfam" id="PF06985">
    <property type="entry name" value="HET"/>
    <property type="match status" value="1"/>
</dbReference>
<comment type="similarity">
    <text evidence="3">Belongs to the RBT5 family.</text>
</comment>
<keyword evidence="4" id="KW-0964">Secreted</keyword>
<dbReference type="InterPro" id="IPR002347">
    <property type="entry name" value="SDR_fam"/>
</dbReference>
<keyword evidence="9" id="KW-0479">Metal-binding</keyword>
<evidence type="ECO:0000256" key="1">
    <source>
        <dbReference type="ARBA" id="ARBA00004589"/>
    </source>
</evidence>
<keyword evidence="13" id="KW-1185">Reference proteome</keyword>
<dbReference type="Pfam" id="PF00106">
    <property type="entry name" value="adh_short"/>
    <property type="match status" value="1"/>
</dbReference>
<dbReference type="OrthoDB" id="2975793at2759"/>
<protein>
    <recommendedName>
        <fullName evidence="11">CFEM domain-containing protein</fullName>
    </recommendedName>
</protein>
<evidence type="ECO:0000256" key="9">
    <source>
        <dbReference type="PROSITE-ProRule" id="PRU01356"/>
    </source>
</evidence>
<dbReference type="Pfam" id="PF05730">
    <property type="entry name" value="CFEM"/>
    <property type="match status" value="1"/>
</dbReference>
<proteinExistence type="inferred from homology"/>
<feature type="compositionally biased region" description="Basic and acidic residues" evidence="10">
    <location>
        <begin position="360"/>
        <end position="380"/>
    </location>
</feature>
<feature type="domain" description="CFEM" evidence="11">
    <location>
        <begin position="702"/>
        <end position="791"/>
    </location>
</feature>
<feature type="region of interest" description="Disordered" evidence="10">
    <location>
        <begin position="342"/>
        <end position="385"/>
    </location>
</feature>
<evidence type="ECO:0000256" key="6">
    <source>
        <dbReference type="ARBA" id="ARBA00022729"/>
    </source>
</evidence>
<dbReference type="PRINTS" id="PR00081">
    <property type="entry name" value="GDHRDH"/>
</dbReference>
<keyword evidence="6" id="KW-0732">Signal</keyword>
<dbReference type="PANTHER" id="PTHR33112:SF12">
    <property type="entry name" value="HETEROKARYON INCOMPATIBILITY DOMAIN-CONTAINING PROTEIN"/>
    <property type="match status" value="1"/>
</dbReference>
<comment type="subcellular location">
    <subcellularLocation>
        <location evidence="1">Membrane</location>
        <topology evidence="1">Lipid-anchor</topology>
        <topology evidence="1">GPI-anchor</topology>
    </subcellularLocation>
    <subcellularLocation>
        <location evidence="2">Secreted</location>
    </subcellularLocation>
</comment>
<dbReference type="GO" id="GO:0005576">
    <property type="term" value="C:extracellular region"/>
    <property type="evidence" value="ECO:0007669"/>
    <property type="project" value="UniProtKB-SubCell"/>
</dbReference>
<dbReference type="GO" id="GO:0098552">
    <property type="term" value="C:side of membrane"/>
    <property type="evidence" value="ECO:0007669"/>
    <property type="project" value="UniProtKB-KW"/>
</dbReference>
<dbReference type="AlphaFoldDB" id="A0A423VD90"/>
<evidence type="ECO:0000256" key="2">
    <source>
        <dbReference type="ARBA" id="ARBA00004613"/>
    </source>
</evidence>
<comment type="caution">
    <text evidence="12">The sequence shown here is derived from an EMBL/GenBank/DDBJ whole genome shotgun (WGS) entry which is preliminary data.</text>
</comment>
<feature type="binding site" description="axial binding residue" evidence="9">
    <location>
        <position position="748"/>
    </location>
    <ligand>
        <name>heme</name>
        <dbReference type="ChEBI" id="CHEBI:30413"/>
    </ligand>
    <ligandPart>
        <name>Fe</name>
        <dbReference type="ChEBI" id="CHEBI:18248"/>
    </ligandPart>
</feature>
<organism evidence="12 13">
    <name type="scientific">Cytospora schulzeri</name>
    <dbReference type="NCBI Taxonomy" id="448051"/>
    <lineage>
        <taxon>Eukaryota</taxon>
        <taxon>Fungi</taxon>
        <taxon>Dikarya</taxon>
        <taxon>Ascomycota</taxon>
        <taxon>Pezizomycotina</taxon>
        <taxon>Sordariomycetes</taxon>
        <taxon>Sordariomycetidae</taxon>
        <taxon>Diaporthales</taxon>
        <taxon>Cytosporaceae</taxon>
        <taxon>Cytospora</taxon>
    </lineage>
</organism>
<dbReference type="PROSITE" id="PS52012">
    <property type="entry name" value="CFEM"/>
    <property type="match status" value="1"/>
</dbReference>
<dbReference type="EMBL" id="LKEA01000076">
    <property type="protein sequence ID" value="ROV88730.1"/>
    <property type="molecule type" value="Genomic_DNA"/>
</dbReference>
<evidence type="ECO:0000256" key="3">
    <source>
        <dbReference type="ARBA" id="ARBA00010031"/>
    </source>
</evidence>
<gene>
    <name evidence="12" type="ORF">VMCG_10069</name>
</gene>
<dbReference type="PANTHER" id="PTHR33112">
    <property type="entry name" value="DOMAIN PROTEIN, PUTATIVE-RELATED"/>
    <property type="match status" value="1"/>
</dbReference>
<keyword evidence="9" id="KW-0349">Heme</keyword>
<feature type="disulfide bond" evidence="9">
    <location>
        <begin position="744"/>
        <end position="751"/>
    </location>
</feature>
<evidence type="ECO:0000256" key="10">
    <source>
        <dbReference type="SAM" id="MobiDB-lite"/>
    </source>
</evidence>
<evidence type="ECO:0000259" key="11">
    <source>
        <dbReference type="PROSITE" id="PS52012"/>
    </source>
</evidence>
<keyword evidence="5" id="KW-0472">Membrane</keyword>
<evidence type="ECO:0000313" key="12">
    <source>
        <dbReference type="EMBL" id="ROV88730.1"/>
    </source>
</evidence>
<name>A0A423VD90_9PEZI</name>
<keyword evidence="7 9" id="KW-1015">Disulfide bond</keyword>
<keyword evidence="9" id="KW-0408">Iron</keyword>
<dbReference type="Proteomes" id="UP000283895">
    <property type="component" value="Unassembled WGS sequence"/>
</dbReference>
<evidence type="ECO:0000256" key="4">
    <source>
        <dbReference type="ARBA" id="ARBA00022525"/>
    </source>
</evidence>
<keyword evidence="8" id="KW-0449">Lipoprotein</keyword>
<evidence type="ECO:0000313" key="13">
    <source>
        <dbReference type="Proteomes" id="UP000283895"/>
    </source>
</evidence>
<evidence type="ECO:0000256" key="8">
    <source>
        <dbReference type="ARBA" id="ARBA00023288"/>
    </source>
</evidence>
<sequence>MAIGIRYLWVDSLCIAQDDECDKQNQLPIMDSIYSHANLVIVSAAGMDAHTGIPGVGTTKRRVTQRKETIKGIRFITAQPAVQQQLERTTWTTRGWTFQEAQLARRILIFTDNVVYWNCRRSTWRDDMTGDSLGSEVGLSLLDINSIWGQLAELHEDAVCRTVLYCRQVVEFSRRTFQDHRDVLWAFLGILKLQAARFPKGFIWGLPWERLDATLLWTEEPRCDYVHPRDVYQAISRGGSYYDIPYPTWSWLSTTTPINFKDPCGNSIISRLTWHTPFIFGHGDEAAAAYLRSITGSKRGLVNASDKRPSADWLTGVDGMCFGLLHFTASIAKLRVRIDPDGSSGITERNIDGQAPGDKSSGHNGDEGRSNKREDTRDMAQDAGKANSRLDEWAYPTVYAPNGAPIARMMVAVRYFRGKPERTGEFVVLSSNVEKKPDEHCKIQAEGLDCGTINHEQAGLLRFWRQQYSFKPQQVRGVSLQGKTAIVTGSNTGVGFETCRQLLDLGLSRLILAVRNEEKGKAAAHKLWLGRSLEIDTIQVWPLDLSVYESVVTFAERTRRLDSLDIVNLNAGITPSTRVFNEHTGHDEVIQVNYLSTALLAILLLPVIQEKRANQAEPTRITFTTSEASAWTKFKEKTKTPLLAALDKKGKVDMVDRMMVSKLLGLFFVKRLAEIVPPYVAVINAASPGAINDSEFNREWDKTFTGSIAKMVLRRIGSTCADGGCQMTNALVPCITSAASAIGCGAYDFACQCTSSAQLQSSAENCVLSACGLATELEVVSAASAVCTACV</sequence>